<feature type="compositionally biased region" description="Low complexity" evidence="1">
    <location>
        <begin position="134"/>
        <end position="148"/>
    </location>
</feature>
<sequence length="294" mass="31783">MGDDKEKEEISTRIACPAGDFATDHNSAVLQRQGGSKRVKITSSARSICGGGGGGRGGEAYRGDYNENTCGVRCTADNGISGFDARSEVSHSCMSGLEPVSEFKLNGLLPPPPLISSVPVNPDHKTDISRLPCSSSTFSTSLSSGTTTTRKRKNSKTDTTTGTALFPDKVCRTVRHDGVSGQQYFRIPVRRFRSGWEATPEHRQRPRARSHAQREHGVHDAEDDDPHGARRPEVVQDRDPPSGRLLHRAPLHRPHGRGGGRGPALHQASDDDEGGGRGQHAQTCLHLLSQRCTK</sequence>
<keyword evidence="3" id="KW-1185">Reference proteome</keyword>
<evidence type="ECO:0000313" key="3">
    <source>
        <dbReference type="Proteomes" id="UP000245119"/>
    </source>
</evidence>
<comment type="caution">
    <text evidence="2">The sequence shown here is derived from an EMBL/GenBank/DDBJ whole genome shotgun (WGS) entry which is preliminary data.</text>
</comment>
<reference evidence="2 3" key="1">
    <citation type="submission" date="2018-04" db="EMBL/GenBank/DDBJ databases">
        <title>The genome of golden apple snail Pomacea canaliculata provides insight into stress tolerance and invasive adaptation.</title>
        <authorList>
            <person name="Liu C."/>
            <person name="Liu B."/>
            <person name="Ren Y."/>
            <person name="Zhang Y."/>
            <person name="Wang H."/>
            <person name="Li S."/>
            <person name="Jiang F."/>
            <person name="Yin L."/>
            <person name="Zhang G."/>
            <person name="Qian W."/>
            <person name="Fan W."/>
        </authorList>
    </citation>
    <scope>NUCLEOTIDE SEQUENCE [LARGE SCALE GENOMIC DNA]</scope>
    <source>
        <strain evidence="2">SZHN2017</strain>
        <tissue evidence="2">Muscle</tissue>
    </source>
</reference>
<feature type="compositionally biased region" description="Basic and acidic residues" evidence="1">
    <location>
        <begin position="212"/>
        <end position="241"/>
    </location>
</feature>
<dbReference type="EMBL" id="PZQS01000005">
    <property type="protein sequence ID" value="PVD30632.1"/>
    <property type="molecule type" value="Genomic_DNA"/>
</dbReference>
<name>A0A2T7PB50_POMCA</name>
<organism evidence="2 3">
    <name type="scientific">Pomacea canaliculata</name>
    <name type="common">Golden apple snail</name>
    <dbReference type="NCBI Taxonomy" id="400727"/>
    <lineage>
        <taxon>Eukaryota</taxon>
        <taxon>Metazoa</taxon>
        <taxon>Spiralia</taxon>
        <taxon>Lophotrochozoa</taxon>
        <taxon>Mollusca</taxon>
        <taxon>Gastropoda</taxon>
        <taxon>Caenogastropoda</taxon>
        <taxon>Architaenioglossa</taxon>
        <taxon>Ampullarioidea</taxon>
        <taxon>Ampullariidae</taxon>
        <taxon>Pomacea</taxon>
    </lineage>
</organism>
<feature type="compositionally biased region" description="Basic residues" evidence="1">
    <location>
        <begin position="245"/>
        <end position="258"/>
    </location>
</feature>
<gene>
    <name evidence="2" type="ORF">C0Q70_09905</name>
</gene>
<feature type="region of interest" description="Disordered" evidence="1">
    <location>
        <begin position="128"/>
        <end position="163"/>
    </location>
</feature>
<dbReference type="AlphaFoldDB" id="A0A2T7PB50"/>
<evidence type="ECO:0000256" key="1">
    <source>
        <dbReference type="SAM" id="MobiDB-lite"/>
    </source>
</evidence>
<feature type="region of interest" description="Disordered" evidence="1">
    <location>
        <begin position="196"/>
        <end position="281"/>
    </location>
</feature>
<dbReference type="Proteomes" id="UP000245119">
    <property type="component" value="Linkage Group LG5"/>
</dbReference>
<proteinExistence type="predicted"/>
<evidence type="ECO:0000313" key="2">
    <source>
        <dbReference type="EMBL" id="PVD30632.1"/>
    </source>
</evidence>
<protein>
    <submittedName>
        <fullName evidence="2">Uncharacterized protein</fullName>
    </submittedName>
</protein>
<accession>A0A2T7PB50</accession>